<dbReference type="PANTHER" id="PTHR48106:SF13">
    <property type="entry name" value="QUINONE OXIDOREDUCTASE-RELATED"/>
    <property type="match status" value="1"/>
</dbReference>
<dbReference type="GO" id="GO:0070402">
    <property type="term" value="F:NADPH binding"/>
    <property type="evidence" value="ECO:0007669"/>
    <property type="project" value="TreeGrafter"/>
</dbReference>
<dbReference type="Pfam" id="PF08240">
    <property type="entry name" value="ADH_N"/>
    <property type="match status" value="1"/>
</dbReference>
<dbReference type="InterPro" id="IPR036291">
    <property type="entry name" value="NAD(P)-bd_dom_sf"/>
</dbReference>
<evidence type="ECO:0000256" key="2">
    <source>
        <dbReference type="ARBA" id="ARBA00023002"/>
    </source>
</evidence>
<dbReference type="Gene3D" id="3.40.50.720">
    <property type="entry name" value="NAD(P)-binding Rossmann-like Domain"/>
    <property type="match status" value="1"/>
</dbReference>
<dbReference type="Gene3D" id="3.90.180.10">
    <property type="entry name" value="Medium-chain alcohol dehydrogenases, catalytic domain"/>
    <property type="match status" value="1"/>
</dbReference>
<dbReference type="InterPro" id="IPR047618">
    <property type="entry name" value="QOR-like"/>
</dbReference>
<dbReference type="GO" id="GO:0035925">
    <property type="term" value="F:mRNA 3'-UTR AU-rich region binding"/>
    <property type="evidence" value="ECO:0007669"/>
    <property type="project" value="TreeGrafter"/>
</dbReference>
<dbReference type="GO" id="GO:0005829">
    <property type="term" value="C:cytosol"/>
    <property type="evidence" value="ECO:0007669"/>
    <property type="project" value="TreeGrafter"/>
</dbReference>
<evidence type="ECO:0000256" key="1">
    <source>
        <dbReference type="ARBA" id="ARBA00022857"/>
    </source>
</evidence>
<evidence type="ECO:0000256" key="3">
    <source>
        <dbReference type="ARBA" id="ARBA00043088"/>
    </source>
</evidence>
<keyword evidence="7" id="KW-1185">Reference proteome</keyword>
<evidence type="ECO:0000256" key="4">
    <source>
        <dbReference type="ARBA" id="ARBA00070796"/>
    </source>
</evidence>
<dbReference type="GO" id="GO:0003960">
    <property type="term" value="F:quinone reductase (NADPH) activity"/>
    <property type="evidence" value="ECO:0007669"/>
    <property type="project" value="InterPro"/>
</dbReference>
<organism evidence="6 7">
    <name type="scientific">Pseudocercospora fuligena</name>
    <dbReference type="NCBI Taxonomy" id="685502"/>
    <lineage>
        <taxon>Eukaryota</taxon>
        <taxon>Fungi</taxon>
        <taxon>Dikarya</taxon>
        <taxon>Ascomycota</taxon>
        <taxon>Pezizomycotina</taxon>
        <taxon>Dothideomycetes</taxon>
        <taxon>Dothideomycetidae</taxon>
        <taxon>Mycosphaerellales</taxon>
        <taxon>Mycosphaerellaceae</taxon>
        <taxon>Pseudocercospora</taxon>
    </lineage>
</organism>
<keyword evidence="1" id="KW-0521">NADP</keyword>
<dbReference type="InterPro" id="IPR011032">
    <property type="entry name" value="GroES-like_sf"/>
</dbReference>
<dbReference type="SUPFAM" id="SSF51735">
    <property type="entry name" value="NAD(P)-binding Rossmann-fold domains"/>
    <property type="match status" value="1"/>
</dbReference>
<evidence type="ECO:0000259" key="5">
    <source>
        <dbReference type="SMART" id="SM00829"/>
    </source>
</evidence>
<dbReference type="Proteomes" id="UP000660729">
    <property type="component" value="Unassembled WGS sequence"/>
</dbReference>
<dbReference type="GO" id="GO:0008270">
    <property type="term" value="F:zinc ion binding"/>
    <property type="evidence" value="ECO:0007669"/>
    <property type="project" value="InterPro"/>
</dbReference>
<dbReference type="InterPro" id="IPR013154">
    <property type="entry name" value="ADH-like_N"/>
</dbReference>
<keyword evidence="2" id="KW-0560">Oxidoreductase</keyword>
<dbReference type="PROSITE" id="PS01162">
    <property type="entry name" value="QOR_ZETA_CRYSTAL"/>
    <property type="match status" value="1"/>
</dbReference>
<dbReference type="SMART" id="SM00829">
    <property type="entry name" value="PKS_ER"/>
    <property type="match status" value="1"/>
</dbReference>
<dbReference type="EMBL" id="JABCIY010000070">
    <property type="protein sequence ID" value="KAF7193901.1"/>
    <property type="molecule type" value="Genomic_DNA"/>
</dbReference>
<name>A0A8H6RMT8_9PEZI</name>
<protein>
    <recommendedName>
        <fullName evidence="4">Probable quinone oxidoreductase</fullName>
    </recommendedName>
    <alternativeName>
        <fullName evidence="3">NADPH:quinone reductase</fullName>
    </alternativeName>
</protein>
<accession>A0A8H6RMT8</accession>
<dbReference type="InterPro" id="IPR002364">
    <property type="entry name" value="Quin_OxRdtase/zeta-crystal_CS"/>
</dbReference>
<sequence>MSFRNAAKRVVTSNPTQRVAAISSQLSRPIRTMASVPSTMKGVIIEKTGGPEVLQYKTDLPVPEPKEGQILVKNDFIGINFIDTYFRSGLYPAPAFPYFLGREAEGTVVKVGSGDTLGLKNGDKVVWMAEGAYAEYTAAPAAKAVKVPSDMDPKIGAAALLQGLTALTLVREAHHVNKGDWVLVHAAAGGTGLWLVQLLKAIGANTIGTASTQEKVDLAAKAGATHMINYSKEDVKKNVDELTGGKGVIAVFDGVGKDTFDLSLDCLARKGSLISFGNASGAVPPVTIARLSAKNARLMRPTLFGYVATREEFEHYVKELFDFVLKDKLDVRIHEVYPLSEVARAHQDLEGRKTTGKLLLDPSK</sequence>
<dbReference type="FunFam" id="3.40.50.720:FF:000053">
    <property type="entry name" value="Quinone oxidoreductase 1"/>
    <property type="match status" value="1"/>
</dbReference>
<evidence type="ECO:0000313" key="6">
    <source>
        <dbReference type="EMBL" id="KAF7193901.1"/>
    </source>
</evidence>
<comment type="caution">
    <text evidence="6">The sequence shown here is derived from an EMBL/GenBank/DDBJ whole genome shotgun (WGS) entry which is preliminary data.</text>
</comment>
<reference evidence="6" key="1">
    <citation type="submission" date="2020-04" db="EMBL/GenBank/DDBJ databases">
        <title>Draft genome resource of the tomato pathogen Pseudocercospora fuligena.</title>
        <authorList>
            <person name="Zaccaron A."/>
        </authorList>
    </citation>
    <scope>NUCLEOTIDE SEQUENCE</scope>
    <source>
        <strain evidence="6">PF001</strain>
    </source>
</reference>
<feature type="domain" description="Enoyl reductase (ER)" evidence="5">
    <location>
        <begin position="49"/>
        <end position="360"/>
    </location>
</feature>
<proteinExistence type="predicted"/>
<dbReference type="AlphaFoldDB" id="A0A8H6RMT8"/>
<dbReference type="OrthoDB" id="48317at2759"/>
<dbReference type="SUPFAM" id="SSF50129">
    <property type="entry name" value="GroES-like"/>
    <property type="match status" value="1"/>
</dbReference>
<gene>
    <name evidence="6" type="ORF">HII31_04791</name>
</gene>
<dbReference type="InterPro" id="IPR020843">
    <property type="entry name" value="ER"/>
</dbReference>
<dbReference type="Pfam" id="PF00107">
    <property type="entry name" value="ADH_zinc_N"/>
    <property type="match status" value="1"/>
</dbReference>
<dbReference type="CDD" id="cd05286">
    <property type="entry name" value="QOR2"/>
    <property type="match status" value="1"/>
</dbReference>
<dbReference type="InterPro" id="IPR013149">
    <property type="entry name" value="ADH-like_C"/>
</dbReference>
<dbReference type="PANTHER" id="PTHR48106">
    <property type="entry name" value="QUINONE OXIDOREDUCTASE PIG3-RELATED"/>
    <property type="match status" value="1"/>
</dbReference>
<evidence type="ECO:0000313" key="7">
    <source>
        <dbReference type="Proteomes" id="UP000660729"/>
    </source>
</evidence>